<dbReference type="AlphaFoldDB" id="A0A5J4U0M8"/>
<organism evidence="2 3">
    <name type="scientific">Streblomastix strix</name>
    <dbReference type="NCBI Taxonomy" id="222440"/>
    <lineage>
        <taxon>Eukaryota</taxon>
        <taxon>Metamonada</taxon>
        <taxon>Preaxostyla</taxon>
        <taxon>Oxymonadida</taxon>
        <taxon>Streblomastigidae</taxon>
        <taxon>Streblomastix</taxon>
    </lineage>
</organism>
<dbReference type="EMBL" id="SNRW01022795">
    <property type="protein sequence ID" value="KAA6363531.1"/>
    <property type="molecule type" value="Genomic_DNA"/>
</dbReference>
<name>A0A5J4U0M8_9EUKA</name>
<sequence length="252" mass="29171">MRNRTEIHNNILGVEMEPEGNKCKNVRGKKDENDTNIERFVQYNVQEQKRENKITSGAIRQIQLPQLVDKRSISVSNGTHHHKAGSDADILQLNRVNITRLLGRKRSRNDMQRQGNLSYQLQATPYRASLQEDARSGNLDTFRQHNSSLRYQQMESEGIPDRKNKTSILSGEKIQTTDHNNPHPKKIELNDRFTLETMQIGRLRTEGWKVLDDLQDIVLHATDRHIRNTEQQTNQQQCNSGSQRSGDTLLQR</sequence>
<comment type="caution">
    <text evidence="2">The sequence shown here is derived from an EMBL/GenBank/DDBJ whole genome shotgun (WGS) entry which is preliminary data.</text>
</comment>
<gene>
    <name evidence="2" type="ORF">EZS28_040942</name>
</gene>
<evidence type="ECO:0000313" key="2">
    <source>
        <dbReference type="EMBL" id="KAA6363531.1"/>
    </source>
</evidence>
<feature type="compositionally biased region" description="Polar residues" evidence="1">
    <location>
        <begin position="238"/>
        <end position="252"/>
    </location>
</feature>
<dbReference type="Proteomes" id="UP000324800">
    <property type="component" value="Unassembled WGS sequence"/>
</dbReference>
<evidence type="ECO:0000313" key="3">
    <source>
        <dbReference type="Proteomes" id="UP000324800"/>
    </source>
</evidence>
<evidence type="ECO:0000256" key="1">
    <source>
        <dbReference type="SAM" id="MobiDB-lite"/>
    </source>
</evidence>
<protein>
    <submittedName>
        <fullName evidence="2">Uncharacterized protein</fullName>
    </submittedName>
</protein>
<feature type="region of interest" description="Disordered" evidence="1">
    <location>
        <begin position="228"/>
        <end position="252"/>
    </location>
</feature>
<feature type="non-terminal residue" evidence="2">
    <location>
        <position position="252"/>
    </location>
</feature>
<accession>A0A5J4U0M8</accession>
<reference evidence="2 3" key="1">
    <citation type="submission" date="2019-03" db="EMBL/GenBank/DDBJ databases">
        <title>Single cell metagenomics reveals metabolic interactions within the superorganism composed of flagellate Streblomastix strix and complex community of Bacteroidetes bacteria on its surface.</title>
        <authorList>
            <person name="Treitli S.C."/>
            <person name="Kolisko M."/>
            <person name="Husnik F."/>
            <person name="Keeling P."/>
            <person name="Hampl V."/>
        </authorList>
    </citation>
    <scope>NUCLEOTIDE SEQUENCE [LARGE SCALE GENOMIC DNA]</scope>
    <source>
        <strain evidence="2">ST1C</strain>
    </source>
</reference>
<proteinExistence type="predicted"/>